<dbReference type="SMART" id="SM00062">
    <property type="entry name" value="PBPb"/>
    <property type="match status" value="1"/>
</dbReference>
<accession>A0ABW2QNG5</accession>
<dbReference type="EMBL" id="JBHTCA010000011">
    <property type="protein sequence ID" value="MFC7410098.1"/>
    <property type="molecule type" value="Genomic_DNA"/>
</dbReference>
<sequence>MKKSVCRPLLAAVLVLGGVLSHAGATPTPSAPKPVVVGVEDDCAPFAWVGQDGQPQGYSVDVVRLAFSEMKVPLKLVVLPFERCMREARLGKVAACFNSMFNEDTAKEFHLHQAPLFHEPLGVLALASAPREVVDQQAMQGRTVGYVQSYQYPDWFIKSTTITRVPARNDKALLLMLARGRVDFALYGPTMAAWYLQTAPELRGVKLRLVGEVSNDGFGVAFSRRHPQGEALRHGFDQALVKLQARGVFTALRSKHLSALEP</sequence>
<feature type="chain" id="PRO_5045536097" evidence="2">
    <location>
        <begin position="26"/>
        <end position="262"/>
    </location>
</feature>
<comment type="caution">
    <text evidence="4">The sequence shown here is derived from an EMBL/GenBank/DDBJ whole genome shotgun (WGS) entry which is preliminary data.</text>
</comment>
<evidence type="ECO:0000256" key="1">
    <source>
        <dbReference type="ARBA" id="ARBA00022729"/>
    </source>
</evidence>
<dbReference type="RefSeq" id="WP_382224685.1">
    <property type="nucleotide sequence ID" value="NZ_JBHTCA010000011.1"/>
</dbReference>
<dbReference type="PANTHER" id="PTHR35936">
    <property type="entry name" value="MEMBRANE-BOUND LYTIC MUREIN TRANSGLYCOSYLASE F"/>
    <property type="match status" value="1"/>
</dbReference>
<evidence type="ECO:0000259" key="3">
    <source>
        <dbReference type="SMART" id="SM00062"/>
    </source>
</evidence>
<evidence type="ECO:0000256" key="2">
    <source>
        <dbReference type="SAM" id="SignalP"/>
    </source>
</evidence>
<evidence type="ECO:0000313" key="5">
    <source>
        <dbReference type="Proteomes" id="UP001596501"/>
    </source>
</evidence>
<keyword evidence="1 2" id="KW-0732">Signal</keyword>
<dbReference type="Gene3D" id="3.40.190.10">
    <property type="entry name" value="Periplasmic binding protein-like II"/>
    <property type="match status" value="2"/>
</dbReference>
<dbReference type="Proteomes" id="UP001596501">
    <property type="component" value="Unassembled WGS sequence"/>
</dbReference>
<gene>
    <name evidence="4" type="ORF">ACFQPB_14620</name>
</gene>
<name>A0ABW2QNG5_9BURK</name>
<dbReference type="PANTHER" id="PTHR35936:SF6">
    <property type="entry name" value="AMINO ACID ABC TRANSPORTER SUBSTRATE-BINDING PAAT FAMILY PROTEIN"/>
    <property type="match status" value="1"/>
</dbReference>
<organism evidence="4 5">
    <name type="scientific">Hydrogenophaga atypica</name>
    <dbReference type="NCBI Taxonomy" id="249409"/>
    <lineage>
        <taxon>Bacteria</taxon>
        <taxon>Pseudomonadati</taxon>
        <taxon>Pseudomonadota</taxon>
        <taxon>Betaproteobacteria</taxon>
        <taxon>Burkholderiales</taxon>
        <taxon>Comamonadaceae</taxon>
        <taxon>Hydrogenophaga</taxon>
    </lineage>
</organism>
<proteinExistence type="predicted"/>
<feature type="domain" description="Solute-binding protein family 3/N-terminal" evidence="3">
    <location>
        <begin position="34"/>
        <end position="260"/>
    </location>
</feature>
<dbReference type="SUPFAM" id="SSF53850">
    <property type="entry name" value="Periplasmic binding protein-like II"/>
    <property type="match status" value="1"/>
</dbReference>
<keyword evidence="5" id="KW-1185">Reference proteome</keyword>
<feature type="signal peptide" evidence="2">
    <location>
        <begin position="1"/>
        <end position="25"/>
    </location>
</feature>
<protein>
    <submittedName>
        <fullName evidence="4">Substrate-binding periplasmic protein</fullName>
    </submittedName>
</protein>
<dbReference type="InterPro" id="IPR001638">
    <property type="entry name" value="Solute-binding_3/MltF_N"/>
</dbReference>
<evidence type="ECO:0000313" key="4">
    <source>
        <dbReference type="EMBL" id="MFC7410098.1"/>
    </source>
</evidence>
<dbReference type="Pfam" id="PF00497">
    <property type="entry name" value="SBP_bac_3"/>
    <property type="match status" value="1"/>
</dbReference>
<reference evidence="5" key="1">
    <citation type="journal article" date="2019" name="Int. J. Syst. Evol. Microbiol.">
        <title>The Global Catalogue of Microorganisms (GCM) 10K type strain sequencing project: providing services to taxonomists for standard genome sequencing and annotation.</title>
        <authorList>
            <consortium name="The Broad Institute Genomics Platform"/>
            <consortium name="The Broad Institute Genome Sequencing Center for Infectious Disease"/>
            <person name="Wu L."/>
            <person name="Ma J."/>
        </authorList>
    </citation>
    <scope>NUCLEOTIDE SEQUENCE [LARGE SCALE GENOMIC DNA]</scope>
    <source>
        <strain evidence="5">CGMCC 1.12371</strain>
    </source>
</reference>